<dbReference type="AlphaFoldDB" id="A0A7I8IQ91"/>
<keyword evidence="3" id="KW-1185">Reference proteome</keyword>
<name>A0A7I8IQ91_SPIIN</name>
<dbReference type="EMBL" id="CACRZD030000005">
    <property type="protein sequence ID" value="CAA6659962.1"/>
    <property type="molecule type" value="Genomic_DNA"/>
</dbReference>
<dbReference type="Proteomes" id="UP001189122">
    <property type="component" value="Unassembled WGS sequence"/>
</dbReference>
<feature type="region of interest" description="Disordered" evidence="1">
    <location>
        <begin position="1"/>
        <end position="33"/>
    </location>
</feature>
<evidence type="ECO:0000256" key="1">
    <source>
        <dbReference type="SAM" id="MobiDB-lite"/>
    </source>
</evidence>
<gene>
    <name evidence="2" type="ORF">SI7747_05006382</name>
</gene>
<proteinExistence type="predicted"/>
<reference evidence="2 3" key="1">
    <citation type="submission" date="2019-12" db="EMBL/GenBank/DDBJ databases">
        <authorList>
            <person name="Scholz U."/>
            <person name="Mascher M."/>
            <person name="Fiebig A."/>
        </authorList>
    </citation>
    <scope>NUCLEOTIDE SEQUENCE</scope>
</reference>
<dbReference type="EMBL" id="LR743592">
    <property type="protein sequence ID" value="CAA2620213.1"/>
    <property type="molecule type" value="Genomic_DNA"/>
</dbReference>
<protein>
    <submittedName>
        <fullName evidence="2">Uncharacterized protein</fullName>
    </submittedName>
</protein>
<evidence type="ECO:0000313" key="2">
    <source>
        <dbReference type="EMBL" id="CAA2620213.1"/>
    </source>
</evidence>
<organism evidence="2">
    <name type="scientific">Spirodela intermedia</name>
    <name type="common">Intermediate duckweed</name>
    <dbReference type="NCBI Taxonomy" id="51605"/>
    <lineage>
        <taxon>Eukaryota</taxon>
        <taxon>Viridiplantae</taxon>
        <taxon>Streptophyta</taxon>
        <taxon>Embryophyta</taxon>
        <taxon>Tracheophyta</taxon>
        <taxon>Spermatophyta</taxon>
        <taxon>Magnoliopsida</taxon>
        <taxon>Liliopsida</taxon>
        <taxon>Araceae</taxon>
        <taxon>Lemnoideae</taxon>
        <taxon>Spirodela</taxon>
    </lineage>
</organism>
<evidence type="ECO:0000313" key="3">
    <source>
        <dbReference type="Proteomes" id="UP001189122"/>
    </source>
</evidence>
<sequence length="33" mass="3733">MLAPQDTRHHAHAHTPSQGCALHSFNLRLKKKT</sequence>
<accession>A0A7I8IQ91</accession>